<accession>A0A5N5TLC6</accession>
<feature type="region of interest" description="Disordered" evidence="1">
    <location>
        <begin position="209"/>
        <end position="239"/>
    </location>
</feature>
<feature type="transmembrane region" description="Helical" evidence="2">
    <location>
        <begin position="9"/>
        <end position="28"/>
    </location>
</feature>
<comment type="caution">
    <text evidence="3">The sequence shown here is derived from an EMBL/GenBank/DDBJ whole genome shotgun (WGS) entry which is preliminary data.</text>
</comment>
<dbReference type="AlphaFoldDB" id="A0A5N5TLC6"/>
<dbReference type="OrthoDB" id="10569512at2759"/>
<evidence type="ECO:0000313" key="4">
    <source>
        <dbReference type="Proteomes" id="UP000326759"/>
    </source>
</evidence>
<evidence type="ECO:0000256" key="1">
    <source>
        <dbReference type="SAM" id="MobiDB-lite"/>
    </source>
</evidence>
<feature type="transmembrane region" description="Helical" evidence="2">
    <location>
        <begin position="160"/>
        <end position="178"/>
    </location>
</feature>
<evidence type="ECO:0000313" key="3">
    <source>
        <dbReference type="EMBL" id="KAB7506968.1"/>
    </source>
</evidence>
<keyword evidence="2" id="KW-0472">Membrane</keyword>
<keyword evidence="2" id="KW-1133">Transmembrane helix</keyword>
<feature type="compositionally biased region" description="Basic and acidic residues" evidence="1">
    <location>
        <begin position="219"/>
        <end position="236"/>
    </location>
</feature>
<reference evidence="3 4" key="1">
    <citation type="journal article" date="2019" name="PLoS Biol.">
        <title>Sex chromosomes control vertical transmission of feminizing Wolbachia symbionts in an isopod.</title>
        <authorList>
            <person name="Becking T."/>
            <person name="Chebbi M.A."/>
            <person name="Giraud I."/>
            <person name="Moumen B."/>
            <person name="Laverre T."/>
            <person name="Caubet Y."/>
            <person name="Peccoud J."/>
            <person name="Gilbert C."/>
            <person name="Cordaux R."/>
        </authorList>
    </citation>
    <scope>NUCLEOTIDE SEQUENCE [LARGE SCALE GENOMIC DNA]</scope>
    <source>
        <strain evidence="3">ANa2</strain>
        <tissue evidence="3">Whole body excluding digestive tract and cuticle</tissue>
    </source>
</reference>
<keyword evidence="4" id="KW-1185">Reference proteome</keyword>
<gene>
    <name evidence="3" type="ORF">Anas_04049</name>
</gene>
<feature type="transmembrane region" description="Helical" evidence="2">
    <location>
        <begin position="40"/>
        <end position="64"/>
    </location>
</feature>
<keyword evidence="2" id="KW-0812">Transmembrane</keyword>
<protein>
    <submittedName>
        <fullName evidence="3">Uncharacterized protein</fullName>
    </submittedName>
</protein>
<organism evidence="3 4">
    <name type="scientific">Armadillidium nasatum</name>
    <dbReference type="NCBI Taxonomy" id="96803"/>
    <lineage>
        <taxon>Eukaryota</taxon>
        <taxon>Metazoa</taxon>
        <taxon>Ecdysozoa</taxon>
        <taxon>Arthropoda</taxon>
        <taxon>Crustacea</taxon>
        <taxon>Multicrustacea</taxon>
        <taxon>Malacostraca</taxon>
        <taxon>Eumalacostraca</taxon>
        <taxon>Peracarida</taxon>
        <taxon>Isopoda</taxon>
        <taxon>Oniscidea</taxon>
        <taxon>Crinocheta</taxon>
        <taxon>Armadillidiidae</taxon>
        <taxon>Armadillidium</taxon>
    </lineage>
</organism>
<evidence type="ECO:0000256" key="2">
    <source>
        <dbReference type="SAM" id="Phobius"/>
    </source>
</evidence>
<name>A0A5N5TLC6_9CRUS</name>
<dbReference type="EMBL" id="SEYY01000570">
    <property type="protein sequence ID" value="KAB7506968.1"/>
    <property type="molecule type" value="Genomic_DNA"/>
</dbReference>
<dbReference type="Proteomes" id="UP000326759">
    <property type="component" value="Unassembled WGS sequence"/>
</dbReference>
<proteinExistence type="predicted"/>
<feature type="transmembrane region" description="Helical" evidence="2">
    <location>
        <begin position="76"/>
        <end position="97"/>
    </location>
</feature>
<sequence length="251" mass="29389">MELKKKERLLIFFFGFFKLSQIGLQIFATVESYFDPIEDGILFTVFLFNICLILENLFVFLCDWEHNSRPKKREKFLLIAFIIICLAIVAFYVYHYLVQPNEYNETHSYQEENGTTVTTVASTETISTYFSINNEETLAKKIKFCCLFEKNLSSTRETDGIIYTAAIITIQIILFIILRNLRKVHTLMDQESAFETRTDTQSLISIEETSSLSPEEIVNEERNTHNEYEEERKESDTEGFEILIPLEDDKL</sequence>